<keyword evidence="1" id="KW-1133">Transmembrane helix</keyword>
<sequence length="425" mass="48927">MKFLSTFLLSIALPVTLARTFHLATNQNVACLEIDQPTTLKLTKTIGTASGENPPVLIFNYNERSLLPIPNFNFLVTEKKIDDYFDENGFLFERGMIGSSYNDILVDTLEYNVEKPDTYCIYSPVIDGYEYRVEIDEPEVYTDNVIFCIVNIVSNLFYSQFFNRHNKVIFKAVGKFTFIKVIIFSISLLLSLKFNIIQYTEYAVSALDDIFTTVFLSGYGTLFANYKNQNLRKIIIATILTVTPSVLSRYFDLKQDYMDIVINNEYYRVVNGILGPQKFDGLSVLQRIIRDVSVHRLSPAVAFLYGVSKMVKFVMFFYTIRKTLATLSAGPTKSAYKWTVAVWLFIYPFLSFAGYPDLVYNYYSVTDYGKVLASYLLETVRNKYIILLLDEFHWVIFYLVWFHGNNKGLVVEDISASSSTEKKNE</sequence>
<dbReference type="OrthoDB" id="4017506at2759"/>
<evidence type="ECO:0000313" key="3">
    <source>
        <dbReference type="EMBL" id="EMG50382.1"/>
    </source>
</evidence>
<reference evidence="3 4" key="1">
    <citation type="submission" date="2013-02" db="EMBL/GenBank/DDBJ databases">
        <title>Genome sequence of Candida maltosa Xu316, a potential industrial strain for xylitol and ethanol production.</title>
        <authorList>
            <person name="Yu J."/>
            <person name="Wang Q."/>
            <person name="Geng X."/>
            <person name="Bao W."/>
            <person name="He P."/>
            <person name="Cai J."/>
        </authorList>
    </citation>
    <scope>NUCLEOTIDE SEQUENCE [LARGE SCALE GENOMIC DNA]</scope>
    <source>
        <strain evidence="4">Xu316</strain>
    </source>
</reference>
<feature type="transmembrane region" description="Helical" evidence="1">
    <location>
        <begin position="300"/>
        <end position="320"/>
    </location>
</feature>
<feature type="transmembrane region" description="Helical" evidence="1">
    <location>
        <begin position="178"/>
        <end position="196"/>
    </location>
</feature>
<feature type="transmembrane region" description="Helical" evidence="1">
    <location>
        <begin position="202"/>
        <end position="222"/>
    </location>
</feature>
<protein>
    <submittedName>
        <fullName evidence="3">Uncharacterized protein</fullName>
    </submittedName>
</protein>
<evidence type="ECO:0000313" key="4">
    <source>
        <dbReference type="Proteomes" id="UP000011777"/>
    </source>
</evidence>
<feature type="signal peptide" evidence="2">
    <location>
        <begin position="1"/>
        <end position="18"/>
    </location>
</feature>
<dbReference type="EMBL" id="AOGT01000286">
    <property type="protein sequence ID" value="EMG50382.1"/>
    <property type="molecule type" value="Genomic_DNA"/>
</dbReference>
<keyword evidence="2" id="KW-0732">Signal</keyword>
<dbReference type="STRING" id="1245528.M3HS37"/>
<dbReference type="OMA" id="QNVACLE"/>
<keyword evidence="1" id="KW-0472">Membrane</keyword>
<feature type="chain" id="PRO_5004034268" evidence="2">
    <location>
        <begin position="19"/>
        <end position="425"/>
    </location>
</feature>
<gene>
    <name evidence="3" type="ORF">G210_4578</name>
</gene>
<comment type="caution">
    <text evidence="3">The sequence shown here is derived from an EMBL/GenBank/DDBJ whole genome shotgun (WGS) entry which is preliminary data.</text>
</comment>
<keyword evidence="1" id="KW-0812">Transmembrane</keyword>
<name>M3HS37_CANMX</name>
<feature type="transmembrane region" description="Helical" evidence="1">
    <location>
        <begin position="383"/>
        <end position="402"/>
    </location>
</feature>
<keyword evidence="4" id="KW-1185">Reference proteome</keyword>
<evidence type="ECO:0000256" key="1">
    <source>
        <dbReference type="SAM" id="Phobius"/>
    </source>
</evidence>
<feature type="transmembrane region" description="Helical" evidence="1">
    <location>
        <begin position="234"/>
        <end position="251"/>
    </location>
</feature>
<evidence type="ECO:0000256" key="2">
    <source>
        <dbReference type="SAM" id="SignalP"/>
    </source>
</evidence>
<dbReference type="Proteomes" id="UP000011777">
    <property type="component" value="Unassembled WGS sequence"/>
</dbReference>
<accession>M3HS37</accession>
<dbReference type="AlphaFoldDB" id="M3HS37"/>
<dbReference type="HOGENOM" id="CLU_660550_0_0_1"/>
<organism evidence="3 4">
    <name type="scientific">Candida maltosa (strain Xu316)</name>
    <name type="common">Yeast</name>
    <dbReference type="NCBI Taxonomy" id="1245528"/>
    <lineage>
        <taxon>Eukaryota</taxon>
        <taxon>Fungi</taxon>
        <taxon>Dikarya</taxon>
        <taxon>Ascomycota</taxon>
        <taxon>Saccharomycotina</taxon>
        <taxon>Pichiomycetes</taxon>
        <taxon>Debaryomycetaceae</taxon>
        <taxon>Candida/Lodderomyces clade</taxon>
        <taxon>Candida</taxon>
    </lineage>
</organism>
<proteinExistence type="predicted"/>
<feature type="transmembrane region" description="Helical" evidence="1">
    <location>
        <begin position="340"/>
        <end position="363"/>
    </location>
</feature>